<evidence type="ECO:0000313" key="4">
    <source>
        <dbReference type="EMBL" id="HIS32662.1"/>
    </source>
</evidence>
<name>A0A9D1EV58_9FIRM</name>
<feature type="signal peptide" evidence="1">
    <location>
        <begin position="1"/>
        <end position="24"/>
    </location>
</feature>
<comment type="caution">
    <text evidence="4">The sequence shown here is derived from an EMBL/GenBank/DDBJ whole genome shotgun (WGS) entry which is preliminary data.</text>
</comment>
<dbReference type="SUPFAM" id="SSF159774">
    <property type="entry name" value="YerB-like"/>
    <property type="match status" value="1"/>
</dbReference>
<dbReference type="InterPro" id="IPR021416">
    <property type="entry name" value="DUF3048_N"/>
</dbReference>
<feature type="domain" description="DUF3048" evidence="2">
    <location>
        <begin position="76"/>
        <end position="228"/>
    </location>
</feature>
<dbReference type="EMBL" id="DVIQ01000095">
    <property type="protein sequence ID" value="HIS32662.1"/>
    <property type="molecule type" value="Genomic_DNA"/>
</dbReference>
<evidence type="ECO:0000313" key="5">
    <source>
        <dbReference type="Proteomes" id="UP000823935"/>
    </source>
</evidence>
<dbReference type="AlphaFoldDB" id="A0A9D1EV58"/>
<keyword evidence="1" id="KW-0732">Signal</keyword>
<evidence type="ECO:0000259" key="3">
    <source>
        <dbReference type="Pfam" id="PF17479"/>
    </source>
</evidence>
<protein>
    <submittedName>
        <fullName evidence="4">DUF3048 domain-containing protein</fullName>
    </submittedName>
</protein>
<dbReference type="InterPro" id="IPR035328">
    <property type="entry name" value="DUF3048_C"/>
</dbReference>
<feature type="domain" description="DUF3048" evidence="3">
    <location>
        <begin position="266"/>
        <end position="372"/>
    </location>
</feature>
<dbReference type="Pfam" id="PF11258">
    <property type="entry name" value="DUF3048"/>
    <property type="match status" value="1"/>
</dbReference>
<dbReference type="Proteomes" id="UP000823935">
    <property type="component" value="Unassembled WGS sequence"/>
</dbReference>
<reference evidence="4" key="1">
    <citation type="submission" date="2020-10" db="EMBL/GenBank/DDBJ databases">
        <authorList>
            <person name="Gilroy R."/>
        </authorList>
    </citation>
    <scope>NUCLEOTIDE SEQUENCE</scope>
    <source>
        <strain evidence="4">CHK190-19873</strain>
    </source>
</reference>
<evidence type="ECO:0000259" key="2">
    <source>
        <dbReference type="Pfam" id="PF11258"/>
    </source>
</evidence>
<sequence>MKRLVAAAFLSMSLLGMTAYGSEAAVVPNDTVLTGVGDLVGVNASTESAVSETAAADTAQETAADTGSETTMRSYLTGEVVDTEIGGKRPMAIMLNNISDALPQAGLANAAVVYEAPVEGMLTRLMGIFEDYNLDKIGSVRSCRDYFIDFAQEFDAIYVHYGQSVYAVSKLNAPGIDNISGLSYQEGIGEVDGYTGEDIFYRTDDRPAPHNCYTSYDELQTAMERLEYNPLHYVGFEGHYNFAADGQTVVPTTGTATRIAPGYPVNSPWFEYNADEGVYYRYQYGDAQIDQLTGEQVKYENVIFQVCECENYDENGYLNFNTKSGGDAYYFSQGAYQKCTWSVENPELYSSPARYYDENGNEITLNQGKTWVCIIRAQDAESISIE</sequence>
<feature type="chain" id="PRO_5039498974" evidence="1">
    <location>
        <begin position="25"/>
        <end position="386"/>
    </location>
</feature>
<dbReference type="InterPro" id="IPR023158">
    <property type="entry name" value="YerB-like_sf"/>
</dbReference>
<dbReference type="Gene3D" id="3.50.90.10">
    <property type="entry name" value="YerB-like"/>
    <property type="match status" value="1"/>
</dbReference>
<organism evidence="4 5">
    <name type="scientific">Candidatus Limivivens intestinipullorum</name>
    <dbReference type="NCBI Taxonomy" id="2840858"/>
    <lineage>
        <taxon>Bacteria</taxon>
        <taxon>Bacillati</taxon>
        <taxon>Bacillota</taxon>
        <taxon>Clostridia</taxon>
        <taxon>Lachnospirales</taxon>
        <taxon>Lachnospiraceae</taxon>
        <taxon>Lachnospiraceae incertae sedis</taxon>
        <taxon>Candidatus Limivivens</taxon>
    </lineage>
</organism>
<accession>A0A9D1EV58</accession>
<reference evidence="4" key="2">
    <citation type="journal article" date="2021" name="PeerJ">
        <title>Extensive microbial diversity within the chicken gut microbiome revealed by metagenomics and culture.</title>
        <authorList>
            <person name="Gilroy R."/>
            <person name="Ravi A."/>
            <person name="Getino M."/>
            <person name="Pursley I."/>
            <person name="Horton D.L."/>
            <person name="Alikhan N.F."/>
            <person name="Baker D."/>
            <person name="Gharbi K."/>
            <person name="Hall N."/>
            <person name="Watson M."/>
            <person name="Adriaenssens E.M."/>
            <person name="Foster-Nyarko E."/>
            <person name="Jarju S."/>
            <person name="Secka A."/>
            <person name="Antonio M."/>
            <person name="Oren A."/>
            <person name="Chaudhuri R.R."/>
            <person name="La Ragione R."/>
            <person name="Hildebrand F."/>
            <person name="Pallen M.J."/>
        </authorList>
    </citation>
    <scope>NUCLEOTIDE SEQUENCE</scope>
    <source>
        <strain evidence="4">CHK190-19873</strain>
    </source>
</reference>
<dbReference type="Pfam" id="PF17479">
    <property type="entry name" value="DUF3048_C"/>
    <property type="match status" value="1"/>
</dbReference>
<gene>
    <name evidence="4" type="ORF">IAB44_14130</name>
</gene>
<proteinExistence type="predicted"/>
<evidence type="ECO:0000256" key="1">
    <source>
        <dbReference type="SAM" id="SignalP"/>
    </source>
</evidence>